<evidence type="ECO:0000313" key="8">
    <source>
        <dbReference type="Proteomes" id="UP000470446"/>
    </source>
</evidence>
<comment type="caution">
    <text evidence="7">The sequence shown here is derived from an EMBL/GenBank/DDBJ whole genome shotgun (WGS) entry which is preliminary data.</text>
</comment>
<dbReference type="Proteomes" id="UP000470446">
    <property type="component" value="Unassembled WGS sequence"/>
</dbReference>
<evidence type="ECO:0000256" key="3">
    <source>
        <dbReference type="ARBA" id="ARBA00023163"/>
    </source>
</evidence>
<dbReference type="Gene3D" id="1.10.357.10">
    <property type="entry name" value="Tetracycline Repressor, domain 2"/>
    <property type="match status" value="1"/>
</dbReference>
<gene>
    <name evidence="7" type="ORF">G3I32_12220</name>
</gene>
<dbReference type="Pfam" id="PF00440">
    <property type="entry name" value="TetR_N"/>
    <property type="match status" value="1"/>
</dbReference>
<feature type="region of interest" description="Disordered" evidence="5">
    <location>
        <begin position="1"/>
        <end position="25"/>
    </location>
</feature>
<dbReference type="PANTHER" id="PTHR30055">
    <property type="entry name" value="HTH-TYPE TRANSCRIPTIONAL REGULATOR RUTR"/>
    <property type="match status" value="1"/>
</dbReference>
<dbReference type="InterPro" id="IPR050109">
    <property type="entry name" value="HTH-type_TetR-like_transc_reg"/>
</dbReference>
<dbReference type="Pfam" id="PF13305">
    <property type="entry name" value="TetR_C_33"/>
    <property type="match status" value="1"/>
</dbReference>
<proteinExistence type="predicted"/>
<dbReference type="SUPFAM" id="SSF46689">
    <property type="entry name" value="Homeodomain-like"/>
    <property type="match status" value="1"/>
</dbReference>
<dbReference type="PROSITE" id="PS01081">
    <property type="entry name" value="HTH_TETR_1"/>
    <property type="match status" value="1"/>
</dbReference>
<dbReference type="SUPFAM" id="SSF48498">
    <property type="entry name" value="Tetracyclin repressor-like, C-terminal domain"/>
    <property type="match status" value="1"/>
</dbReference>
<feature type="compositionally biased region" description="Polar residues" evidence="5">
    <location>
        <begin position="1"/>
        <end position="13"/>
    </location>
</feature>
<sequence length="255" mass="27721">MGVRQAGSTSQESNGGGQLTGKRRERLRAELEREARGEARRLTASHGIDGLSLSAVARAVGVTPPALYRYFDGKKGLALAVYEDVTAEFVAVVAEALRHEDQADLAACLYAATRAAFDWSVSHPAEFDLLTGAGYARLAASVEAMDSVFLRELGGLYASLFGRVLEERGLDYPADDELAPELARQLAAYRRLMRSPGLPLGVTFVMISCWRQIYGLTCMAVYGHLATAFDDCLPLFDRMLDELLGRLGLTRTPGK</sequence>
<dbReference type="AlphaFoldDB" id="A0A7K3PI91"/>
<feature type="DNA-binding region" description="H-T-H motif" evidence="4">
    <location>
        <begin position="52"/>
        <end position="71"/>
    </location>
</feature>
<evidence type="ECO:0000256" key="4">
    <source>
        <dbReference type="PROSITE-ProRule" id="PRU00335"/>
    </source>
</evidence>
<dbReference type="InterPro" id="IPR025996">
    <property type="entry name" value="MT1864/Rv1816-like_C"/>
</dbReference>
<evidence type="ECO:0000256" key="1">
    <source>
        <dbReference type="ARBA" id="ARBA00023015"/>
    </source>
</evidence>
<dbReference type="GO" id="GO:0000976">
    <property type="term" value="F:transcription cis-regulatory region binding"/>
    <property type="evidence" value="ECO:0007669"/>
    <property type="project" value="TreeGrafter"/>
</dbReference>
<dbReference type="EMBL" id="JAAGMA010000314">
    <property type="protein sequence ID" value="NEB09622.1"/>
    <property type="molecule type" value="Genomic_DNA"/>
</dbReference>
<evidence type="ECO:0000256" key="5">
    <source>
        <dbReference type="SAM" id="MobiDB-lite"/>
    </source>
</evidence>
<organism evidence="7 8">
    <name type="scientific">Streptomyces coelicoflavus</name>
    <dbReference type="NCBI Taxonomy" id="285562"/>
    <lineage>
        <taxon>Bacteria</taxon>
        <taxon>Bacillati</taxon>
        <taxon>Actinomycetota</taxon>
        <taxon>Actinomycetes</taxon>
        <taxon>Kitasatosporales</taxon>
        <taxon>Streptomycetaceae</taxon>
        <taxon>Streptomyces</taxon>
    </lineage>
</organism>
<accession>A0A7K3PI91</accession>
<protein>
    <submittedName>
        <fullName evidence="7">TetR/AcrR family transcriptional regulator</fullName>
    </submittedName>
</protein>
<dbReference type="PANTHER" id="PTHR30055:SF234">
    <property type="entry name" value="HTH-TYPE TRANSCRIPTIONAL REGULATOR BETI"/>
    <property type="match status" value="1"/>
</dbReference>
<evidence type="ECO:0000313" key="7">
    <source>
        <dbReference type="EMBL" id="NEB09622.1"/>
    </source>
</evidence>
<feature type="domain" description="HTH tetR-type" evidence="6">
    <location>
        <begin position="29"/>
        <end position="89"/>
    </location>
</feature>
<evidence type="ECO:0000259" key="6">
    <source>
        <dbReference type="PROSITE" id="PS50977"/>
    </source>
</evidence>
<dbReference type="PROSITE" id="PS50977">
    <property type="entry name" value="HTH_TETR_2"/>
    <property type="match status" value="1"/>
</dbReference>
<name>A0A7K3PI91_9ACTN</name>
<keyword evidence="2 4" id="KW-0238">DNA-binding</keyword>
<dbReference type="InterPro" id="IPR023772">
    <property type="entry name" value="DNA-bd_HTH_TetR-type_CS"/>
</dbReference>
<dbReference type="InterPro" id="IPR001647">
    <property type="entry name" value="HTH_TetR"/>
</dbReference>
<keyword evidence="1" id="KW-0805">Transcription regulation</keyword>
<dbReference type="InterPro" id="IPR009057">
    <property type="entry name" value="Homeodomain-like_sf"/>
</dbReference>
<keyword evidence="3" id="KW-0804">Transcription</keyword>
<reference evidence="7 8" key="1">
    <citation type="submission" date="2020-01" db="EMBL/GenBank/DDBJ databases">
        <title>Insect and environment-associated Actinomycetes.</title>
        <authorList>
            <person name="Currrie C."/>
            <person name="Chevrette M."/>
            <person name="Carlson C."/>
            <person name="Stubbendieck R."/>
            <person name="Wendt-Pienkowski E."/>
        </authorList>
    </citation>
    <scope>NUCLEOTIDE SEQUENCE [LARGE SCALE GENOMIC DNA]</scope>
    <source>
        <strain evidence="7 8">SID14163</strain>
    </source>
</reference>
<evidence type="ECO:0000256" key="2">
    <source>
        <dbReference type="ARBA" id="ARBA00023125"/>
    </source>
</evidence>
<dbReference type="GO" id="GO:0003700">
    <property type="term" value="F:DNA-binding transcription factor activity"/>
    <property type="evidence" value="ECO:0007669"/>
    <property type="project" value="TreeGrafter"/>
</dbReference>
<dbReference type="InterPro" id="IPR036271">
    <property type="entry name" value="Tet_transcr_reg_TetR-rel_C_sf"/>
</dbReference>